<protein>
    <submittedName>
        <fullName evidence="7">Cytosine permease</fullName>
    </submittedName>
</protein>
<gene>
    <name evidence="7" type="ORF">B5G22_11365</name>
</gene>
<accession>A0A1Y4NQ22</accession>
<dbReference type="GO" id="GO:0015209">
    <property type="term" value="F:cytosine transmembrane transporter activity"/>
    <property type="evidence" value="ECO:0007669"/>
    <property type="project" value="InterPro"/>
</dbReference>
<feature type="transmembrane region" description="Helical" evidence="6">
    <location>
        <begin position="223"/>
        <end position="243"/>
    </location>
</feature>
<evidence type="ECO:0000256" key="2">
    <source>
        <dbReference type="ARBA" id="ARBA00008974"/>
    </source>
</evidence>
<keyword evidence="4 6" id="KW-1133">Transmembrane helix</keyword>
<feature type="transmembrane region" description="Helical" evidence="6">
    <location>
        <begin position="292"/>
        <end position="314"/>
    </location>
</feature>
<keyword evidence="3 6" id="KW-0812">Transmembrane</keyword>
<dbReference type="Proteomes" id="UP000195868">
    <property type="component" value="Unassembled WGS sequence"/>
</dbReference>
<dbReference type="EMBL" id="NFHN01000074">
    <property type="protein sequence ID" value="OUN41100.1"/>
    <property type="molecule type" value="Genomic_DNA"/>
</dbReference>
<name>A0A1Y4NQ22_LIMRT</name>
<comment type="subcellular location">
    <subcellularLocation>
        <location evidence="1">Membrane</location>
        <topology evidence="1">Multi-pass membrane protein</topology>
    </subcellularLocation>
</comment>
<feature type="transmembrane region" description="Helical" evidence="6">
    <location>
        <begin position="193"/>
        <end position="211"/>
    </location>
</feature>
<evidence type="ECO:0000313" key="8">
    <source>
        <dbReference type="Proteomes" id="UP000195868"/>
    </source>
</evidence>
<dbReference type="PANTHER" id="PTHR30569">
    <property type="entry name" value="CYTOSINE TRANSPORTER CODB"/>
    <property type="match status" value="1"/>
</dbReference>
<feature type="transmembrane region" description="Helical" evidence="6">
    <location>
        <begin position="152"/>
        <end position="173"/>
    </location>
</feature>
<reference evidence="8" key="1">
    <citation type="submission" date="2017-04" db="EMBL/GenBank/DDBJ databases">
        <title>Function of individual gut microbiota members based on whole genome sequencing of pure cultures obtained from chicken caecum.</title>
        <authorList>
            <person name="Medvecky M."/>
            <person name="Cejkova D."/>
            <person name="Polansky O."/>
            <person name="Karasova D."/>
            <person name="Kubasova T."/>
            <person name="Cizek A."/>
            <person name="Rychlik I."/>
        </authorList>
    </citation>
    <scope>NUCLEOTIDE SEQUENCE [LARGE SCALE GENOMIC DNA]</scope>
    <source>
        <strain evidence="8">An71</strain>
    </source>
</reference>
<evidence type="ECO:0000256" key="5">
    <source>
        <dbReference type="ARBA" id="ARBA00023136"/>
    </source>
</evidence>
<dbReference type="Pfam" id="PF02133">
    <property type="entry name" value="Transp_cyt_pur"/>
    <property type="match status" value="1"/>
</dbReference>
<dbReference type="AlphaFoldDB" id="A0A1Y4NQ22"/>
<proteinExistence type="inferred from homology"/>
<dbReference type="NCBIfam" id="TIGR02358">
    <property type="entry name" value="thia_cytX"/>
    <property type="match status" value="1"/>
</dbReference>
<feature type="transmembrane region" description="Helical" evidence="6">
    <location>
        <begin position="249"/>
        <end position="271"/>
    </location>
</feature>
<feature type="transmembrane region" description="Helical" evidence="6">
    <location>
        <begin position="52"/>
        <end position="75"/>
    </location>
</feature>
<feature type="transmembrane region" description="Helical" evidence="6">
    <location>
        <begin position="25"/>
        <end position="46"/>
    </location>
</feature>
<evidence type="ECO:0000256" key="3">
    <source>
        <dbReference type="ARBA" id="ARBA00022692"/>
    </source>
</evidence>
<evidence type="ECO:0000256" key="4">
    <source>
        <dbReference type="ARBA" id="ARBA00022989"/>
    </source>
</evidence>
<comment type="similarity">
    <text evidence="2">Belongs to the purine-cytosine permease (2.A.39) family.</text>
</comment>
<dbReference type="InterPro" id="IPR012732">
    <property type="entry name" value="Thia_CytX"/>
</dbReference>
<comment type="caution">
    <text evidence="7">The sequence shown here is derived from an EMBL/GenBank/DDBJ whole genome shotgun (WGS) entry which is preliminary data.</text>
</comment>
<evidence type="ECO:0000256" key="1">
    <source>
        <dbReference type="ARBA" id="ARBA00004141"/>
    </source>
</evidence>
<keyword evidence="5 6" id="KW-0472">Membrane</keyword>
<evidence type="ECO:0000256" key="6">
    <source>
        <dbReference type="SAM" id="Phobius"/>
    </source>
</evidence>
<feature type="transmembrane region" description="Helical" evidence="6">
    <location>
        <begin position="376"/>
        <end position="393"/>
    </location>
</feature>
<dbReference type="GO" id="GO:0005886">
    <property type="term" value="C:plasma membrane"/>
    <property type="evidence" value="ECO:0007669"/>
    <property type="project" value="TreeGrafter"/>
</dbReference>
<evidence type="ECO:0000313" key="7">
    <source>
        <dbReference type="EMBL" id="OUN41100.1"/>
    </source>
</evidence>
<dbReference type="InterPro" id="IPR001248">
    <property type="entry name" value="Pur-cyt_permease"/>
</dbReference>
<feature type="transmembrane region" description="Helical" evidence="6">
    <location>
        <begin position="96"/>
        <end position="114"/>
    </location>
</feature>
<feature type="transmembrane region" description="Helical" evidence="6">
    <location>
        <begin position="126"/>
        <end position="145"/>
    </location>
</feature>
<dbReference type="PANTHER" id="PTHR30569:SF0">
    <property type="entry name" value="CYTOSINE PERMEASE"/>
    <property type="match status" value="1"/>
</dbReference>
<dbReference type="Gene3D" id="1.10.4160.10">
    <property type="entry name" value="Hydantoin permease"/>
    <property type="match status" value="1"/>
</dbReference>
<organism evidence="7 8">
    <name type="scientific">Limosilactobacillus reuteri</name>
    <name type="common">Lactobacillus reuteri</name>
    <dbReference type="NCBI Taxonomy" id="1598"/>
    <lineage>
        <taxon>Bacteria</taxon>
        <taxon>Bacillati</taxon>
        <taxon>Bacillota</taxon>
        <taxon>Bacilli</taxon>
        <taxon>Lactobacillales</taxon>
        <taxon>Lactobacillaceae</taxon>
        <taxon>Limosilactobacillus</taxon>
    </lineage>
</organism>
<feature type="transmembrane region" description="Helical" evidence="6">
    <location>
        <begin position="353"/>
        <end position="370"/>
    </location>
</feature>
<sequence>MHYLNQIKLKDGGIMQRQTTIIENSMIWCGAGISIAEILTGTYLAPLGFTKGIAVIILGHIIGCFLLFLAGIIGGQQRLSSMNAAKISFGQNGSKFFALLNVLQLIGWTGIMIYDGALAANGVWHLNQALWVILIGALIIGWLLVGVRHLYYLNLATISTLLILSGLLCAAIFTHHSTSSPTGTLSWAQGMELVIAMPLSWLPLISDYTSVAQRPVPTSGISAVVYGLTSCWMAFIGLGAAILTHDINIATIILQAGLGIAGLFIIIFSTITTTFMDAYSAGVSSKTIFSKWSGTMAAIGATILGTISALIFPMDNFSNFLYLIGSVFAPMIAIQITDYFILKVDYRKQNCQWANLILWLIGFIIYRILLNYSFPLGSTVTIIIIIIAMTWGTQQVRNLVKVK</sequence>
<feature type="transmembrane region" description="Helical" evidence="6">
    <location>
        <begin position="320"/>
        <end position="341"/>
    </location>
</feature>
<dbReference type="InterPro" id="IPR030191">
    <property type="entry name" value="CodB"/>
</dbReference>